<comment type="similarity">
    <text evidence="2 7">Belongs to the glycosyl hydrolase 5 (cellulase A) family.</text>
</comment>
<evidence type="ECO:0000313" key="10">
    <source>
        <dbReference type="EMBL" id="QES86350.1"/>
    </source>
</evidence>
<feature type="domain" description="CBM1" evidence="9">
    <location>
        <begin position="19"/>
        <end position="55"/>
    </location>
</feature>
<dbReference type="SUPFAM" id="SSF57180">
    <property type="entry name" value="Cellulose-binding domain"/>
    <property type="match status" value="1"/>
</dbReference>
<keyword evidence="6 7" id="KW-0326">Glycosidase</keyword>
<organism evidence="10">
    <name type="scientific">Auricularia heimuer</name>
    <dbReference type="NCBI Taxonomy" id="1579977"/>
    <lineage>
        <taxon>Eukaryota</taxon>
        <taxon>Fungi</taxon>
        <taxon>Dikarya</taxon>
        <taxon>Basidiomycota</taxon>
        <taxon>Agaricomycotina</taxon>
        <taxon>Agaricomycetes</taxon>
        <taxon>Auriculariales</taxon>
        <taxon>Auriculariaceae</taxon>
        <taxon>Auricularia</taxon>
    </lineage>
</organism>
<dbReference type="PANTHER" id="PTHR34142:SF1">
    <property type="entry name" value="GLYCOSIDE HYDROLASE FAMILY 5 DOMAIN-CONTAINING PROTEIN"/>
    <property type="match status" value="1"/>
</dbReference>
<comment type="catalytic activity">
    <reaction evidence="1">
        <text>Endohydrolysis of (1-&gt;4)-beta-D-glucosidic linkages in cellulose, lichenin and cereal beta-D-glucans.</text>
        <dbReference type="EC" id="3.2.1.4"/>
    </reaction>
</comment>
<dbReference type="Pfam" id="PF00734">
    <property type="entry name" value="CBM_1"/>
    <property type="match status" value="1"/>
</dbReference>
<dbReference type="SMR" id="A0A5J6DRE7"/>
<dbReference type="InterPro" id="IPR001547">
    <property type="entry name" value="Glyco_hydro_5"/>
</dbReference>
<keyword evidence="5 7" id="KW-0378">Hydrolase</keyword>
<evidence type="ECO:0000256" key="5">
    <source>
        <dbReference type="ARBA" id="ARBA00022801"/>
    </source>
</evidence>
<dbReference type="GO" id="GO:0009251">
    <property type="term" value="P:glucan catabolic process"/>
    <property type="evidence" value="ECO:0007669"/>
    <property type="project" value="TreeGrafter"/>
</dbReference>
<evidence type="ECO:0000256" key="8">
    <source>
        <dbReference type="SAM" id="SignalP"/>
    </source>
</evidence>
<evidence type="ECO:0000256" key="3">
    <source>
        <dbReference type="ARBA" id="ARBA00012601"/>
    </source>
</evidence>
<dbReference type="EMBL" id="MK620907">
    <property type="protein sequence ID" value="QES86350.1"/>
    <property type="molecule type" value="mRNA"/>
</dbReference>
<dbReference type="EC" id="3.2.1.4" evidence="3"/>
<dbReference type="InterPro" id="IPR000254">
    <property type="entry name" value="CBD"/>
</dbReference>
<dbReference type="GO" id="GO:0005576">
    <property type="term" value="C:extracellular region"/>
    <property type="evidence" value="ECO:0007669"/>
    <property type="project" value="InterPro"/>
</dbReference>
<dbReference type="InterPro" id="IPR018087">
    <property type="entry name" value="Glyco_hydro_5_CS"/>
</dbReference>
<dbReference type="GO" id="GO:0030248">
    <property type="term" value="F:cellulose binding"/>
    <property type="evidence" value="ECO:0007669"/>
    <property type="project" value="InterPro"/>
</dbReference>
<dbReference type="InterPro" id="IPR017853">
    <property type="entry name" value="GH"/>
</dbReference>
<dbReference type="PANTHER" id="PTHR34142">
    <property type="entry name" value="ENDO-BETA-1,4-GLUCANASE A"/>
    <property type="match status" value="1"/>
</dbReference>
<dbReference type="PROSITE" id="PS00659">
    <property type="entry name" value="GLYCOSYL_HYDROL_F5"/>
    <property type="match status" value="1"/>
</dbReference>
<evidence type="ECO:0000256" key="2">
    <source>
        <dbReference type="ARBA" id="ARBA00005641"/>
    </source>
</evidence>
<keyword evidence="4 8" id="KW-0732">Signal</keyword>
<evidence type="ECO:0000256" key="7">
    <source>
        <dbReference type="RuleBase" id="RU361153"/>
    </source>
</evidence>
<feature type="signal peptide" evidence="8">
    <location>
        <begin position="1"/>
        <end position="19"/>
    </location>
</feature>
<dbReference type="PROSITE" id="PS00562">
    <property type="entry name" value="CBM1_1"/>
    <property type="match status" value="1"/>
</dbReference>
<evidence type="ECO:0000256" key="6">
    <source>
        <dbReference type="ARBA" id="ARBA00023295"/>
    </source>
</evidence>
<accession>A0A5J6DRE7</accession>
<name>A0A5J6DRE7_9AGAM</name>
<dbReference type="InterPro" id="IPR035971">
    <property type="entry name" value="CBD_sf"/>
</dbReference>
<proteinExistence type="evidence at transcript level"/>
<dbReference type="AlphaFoldDB" id="A0A5J6DRE7"/>
<dbReference type="PROSITE" id="PS51164">
    <property type="entry name" value="CBM1_2"/>
    <property type="match status" value="1"/>
</dbReference>
<dbReference type="Gene3D" id="3.20.20.80">
    <property type="entry name" value="Glycosidases"/>
    <property type="match status" value="1"/>
</dbReference>
<sequence length="413" mass="43591">MFPKRTLLAAVAAAVAVGAQQSAWQQCGGKNWSGETECVCGAVCTVVNDFFSQCIPGANAPAPTVTVTATVTATATVTDVQTVTVTSAPQSTPSAPSGEICAGPRTKFQFFGVNQSGAEFGNANIPGTLNKDYTWPSTDSVDFFMGKGFNTFRITFLMERLTPPATGLTGPFDADYLSGLTSIANYITSKGGFAVIDPHNFMRFDGEVISSTDDFQAFWTNLATVFKDNANIIFDIQNEPHDIVASTVLSLNQAAVNGIRAAGATTQLILAEGTSWTGAWTWTSSGNSAVFGQLKDPFNNTAIEMHQYLDSDGSGTNGTCVSPTIGAERLVSATNWLKNNGIRGFLGEFGGGANADCISAIQGMLCSMQQSGVWIGALWWAAGPWWGDYFLSIEPPSGPAVAQILPEALEPFL</sequence>
<dbReference type="Pfam" id="PF00150">
    <property type="entry name" value="Cellulase"/>
    <property type="match status" value="1"/>
</dbReference>
<evidence type="ECO:0000256" key="1">
    <source>
        <dbReference type="ARBA" id="ARBA00000966"/>
    </source>
</evidence>
<reference evidence="10" key="1">
    <citation type="submission" date="2019-03" db="EMBL/GenBank/DDBJ databases">
        <authorList>
            <person name="Sun J."/>
        </authorList>
    </citation>
    <scope>NUCLEOTIDE SEQUENCE</scope>
    <source>
        <strain evidence="10">HHY421</strain>
    </source>
</reference>
<protein>
    <recommendedName>
        <fullName evidence="3">cellulase</fullName>
        <ecNumber evidence="3">3.2.1.4</ecNumber>
    </recommendedName>
</protein>
<dbReference type="SUPFAM" id="SSF51445">
    <property type="entry name" value="(Trans)glycosidases"/>
    <property type="match status" value="1"/>
</dbReference>
<dbReference type="GO" id="GO:0008810">
    <property type="term" value="F:cellulase activity"/>
    <property type="evidence" value="ECO:0007669"/>
    <property type="project" value="UniProtKB-EC"/>
</dbReference>
<evidence type="ECO:0000259" key="9">
    <source>
        <dbReference type="PROSITE" id="PS51164"/>
    </source>
</evidence>
<feature type="chain" id="PRO_5023899947" description="cellulase" evidence="8">
    <location>
        <begin position="20"/>
        <end position="413"/>
    </location>
</feature>
<evidence type="ECO:0000256" key="4">
    <source>
        <dbReference type="ARBA" id="ARBA00022729"/>
    </source>
</evidence>
<dbReference type="SMART" id="SM00236">
    <property type="entry name" value="fCBD"/>
    <property type="match status" value="1"/>
</dbReference>